<evidence type="ECO:0000256" key="6">
    <source>
        <dbReference type="ARBA" id="ARBA00022475"/>
    </source>
</evidence>
<keyword evidence="11" id="KW-0694">RNA-binding</keyword>
<keyword evidence="8" id="KW-0479">Metal-binding</keyword>
<keyword evidence="14" id="KW-0346">Stress response</keyword>
<name>A0A8H7EQK0_9FUNG</name>
<evidence type="ECO:0000256" key="5">
    <source>
        <dbReference type="ARBA" id="ARBA00022443"/>
    </source>
</evidence>
<dbReference type="InterPro" id="IPR001209">
    <property type="entry name" value="Ribosomal_uS14"/>
</dbReference>
<dbReference type="InterPro" id="IPR001452">
    <property type="entry name" value="SH3_domain"/>
</dbReference>
<evidence type="ECO:0000256" key="2">
    <source>
        <dbReference type="ARBA" id="ARBA00004651"/>
    </source>
</evidence>
<keyword evidence="9" id="KW-0699">rRNA-binding</keyword>
<comment type="caution">
    <text evidence="20">The sequence shown here is derived from an EMBL/GenBank/DDBJ whole genome shotgun (WGS) entry which is preliminary data.</text>
</comment>
<dbReference type="GO" id="GO:0019843">
    <property type="term" value="F:rRNA binding"/>
    <property type="evidence" value="ECO:0007669"/>
    <property type="project" value="UniProtKB-KW"/>
</dbReference>
<evidence type="ECO:0000256" key="1">
    <source>
        <dbReference type="ARBA" id="ARBA00001947"/>
    </source>
</evidence>
<dbReference type="GO" id="GO:0003735">
    <property type="term" value="F:structural constituent of ribosome"/>
    <property type="evidence" value="ECO:0007669"/>
    <property type="project" value="InterPro"/>
</dbReference>
<evidence type="ECO:0000256" key="4">
    <source>
        <dbReference type="ARBA" id="ARBA00009739"/>
    </source>
</evidence>
<evidence type="ECO:0000256" key="15">
    <source>
        <dbReference type="ARBA" id="ARBA00023136"/>
    </source>
</evidence>
<accession>A0A8H7EQK0</accession>
<dbReference type="PANTHER" id="PTHR12010:SF2">
    <property type="entry name" value="40S RIBOSOMAL PROTEIN S29"/>
    <property type="match status" value="1"/>
</dbReference>
<dbReference type="InterPro" id="IPR023676">
    <property type="entry name" value="Ribosomal_uS14_arc"/>
</dbReference>
<evidence type="ECO:0000313" key="21">
    <source>
        <dbReference type="Proteomes" id="UP000605846"/>
    </source>
</evidence>
<gene>
    <name evidence="20" type="primary">RPS29_3</name>
    <name evidence="20" type="ORF">EC973_009111</name>
</gene>
<keyword evidence="21" id="KW-1185">Reference proteome</keyword>
<dbReference type="Pfam" id="PF00253">
    <property type="entry name" value="Ribosomal_S14"/>
    <property type="match status" value="1"/>
</dbReference>
<evidence type="ECO:0000256" key="11">
    <source>
        <dbReference type="ARBA" id="ARBA00022884"/>
    </source>
</evidence>
<feature type="transmembrane region" description="Helical" evidence="18">
    <location>
        <begin position="74"/>
        <end position="94"/>
    </location>
</feature>
<feature type="transmembrane region" description="Helical" evidence="18">
    <location>
        <begin position="128"/>
        <end position="150"/>
    </location>
</feature>
<dbReference type="PRINTS" id="PR00452">
    <property type="entry name" value="SH3DOMAIN"/>
</dbReference>
<evidence type="ECO:0000256" key="17">
    <source>
        <dbReference type="PROSITE-ProRule" id="PRU00192"/>
    </source>
</evidence>
<dbReference type="FunFam" id="4.10.830.10:FF:000002">
    <property type="entry name" value="40S ribosomal protein S29"/>
    <property type="match status" value="1"/>
</dbReference>
<comment type="similarity">
    <text evidence="4">Belongs to the SHO1 family.</text>
</comment>
<reference evidence="20" key="1">
    <citation type="submission" date="2020-01" db="EMBL/GenBank/DDBJ databases">
        <title>Genome Sequencing of Three Apophysomyces-Like Fungal Strains Confirms a Novel Fungal Genus in the Mucoromycota with divergent Burkholderia-like Endosymbiotic Bacteria.</title>
        <authorList>
            <person name="Stajich J.E."/>
            <person name="Macias A.M."/>
            <person name="Carter-House D."/>
            <person name="Lovett B."/>
            <person name="Kasson L.R."/>
            <person name="Berry K."/>
            <person name="Grigoriev I."/>
            <person name="Chang Y."/>
            <person name="Spatafora J."/>
            <person name="Kasson M.T."/>
        </authorList>
    </citation>
    <scope>NUCLEOTIDE SEQUENCE</scope>
    <source>
        <strain evidence="20">NRRL A-21654</strain>
    </source>
</reference>
<dbReference type="PROSITE" id="PS00527">
    <property type="entry name" value="RIBOSOMAL_S14"/>
    <property type="match status" value="1"/>
</dbReference>
<dbReference type="InterPro" id="IPR036028">
    <property type="entry name" value="SH3-like_dom_sf"/>
</dbReference>
<dbReference type="GO" id="GO:0022627">
    <property type="term" value="C:cytosolic small ribosomal subunit"/>
    <property type="evidence" value="ECO:0007669"/>
    <property type="project" value="TreeGrafter"/>
</dbReference>
<keyword evidence="13 18" id="KW-1133">Transmembrane helix</keyword>
<evidence type="ECO:0000256" key="7">
    <source>
        <dbReference type="ARBA" id="ARBA00022692"/>
    </source>
</evidence>
<evidence type="ECO:0000256" key="8">
    <source>
        <dbReference type="ARBA" id="ARBA00022723"/>
    </source>
</evidence>
<feature type="domain" description="SH3" evidence="19">
    <location>
        <begin position="218"/>
        <end position="276"/>
    </location>
</feature>
<evidence type="ECO:0000256" key="13">
    <source>
        <dbReference type="ARBA" id="ARBA00022989"/>
    </source>
</evidence>
<dbReference type="HAMAP" id="MF_01364_A">
    <property type="entry name" value="Ribosomal_uS14_2_A"/>
    <property type="match status" value="1"/>
</dbReference>
<evidence type="ECO:0000256" key="18">
    <source>
        <dbReference type="SAM" id="Phobius"/>
    </source>
</evidence>
<dbReference type="InterPro" id="IPR043140">
    <property type="entry name" value="Ribosomal_uS14_sf"/>
</dbReference>
<dbReference type="PANTHER" id="PTHR12010">
    <property type="entry name" value="40S RIBOSOMAL PROTEIN S29"/>
    <property type="match status" value="1"/>
</dbReference>
<dbReference type="AlphaFoldDB" id="A0A8H7EQK0"/>
<evidence type="ECO:0000256" key="10">
    <source>
        <dbReference type="ARBA" id="ARBA00022833"/>
    </source>
</evidence>
<dbReference type="GO" id="GO:0002181">
    <property type="term" value="P:cytoplasmic translation"/>
    <property type="evidence" value="ECO:0007669"/>
    <property type="project" value="TreeGrafter"/>
</dbReference>
<dbReference type="OrthoDB" id="5983572at2759"/>
<dbReference type="GO" id="GO:0008270">
    <property type="term" value="F:zinc ion binding"/>
    <property type="evidence" value="ECO:0007669"/>
    <property type="project" value="InterPro"/>
</dbReference>
<evidence type="ECO:0000256" key="12">
    <source>
        <dbReference type="ARBA" id="ARBA00022980"/>
    </source>
</evidence>
<keyword evidence="10" id="KW-0862">Zinc</keyword>
<keyword evidence="6" id="KW-1003">Cell membrane</keyword>
<dbReference type="GO" id="GO:0005886">
    <property type="term" value="C:plasma membrane"/>
    <property type="evidence" value="ECO:0007669"/>
    <property type="project" value="UniProtKB-SubCell"/>
</dbReference>
<dbReference type="InterPro" id="IPR018271">
    <property type="entry name" value="Ribosomal_uS14_CS"/>
</dbReference>
<evidence type="ECO:0000256" key="3">
    <source>
        <dbReference type="ARBA" id="ARBA00009083"/>
    </source>
</evidence>
<keyword evidence="15 18" id="KW-0472">Membrane</keyword>
<evidence type="ECO:0000313" key="20">
    <source>
        <dbReference type="EMBL" id="KAF7726046.1"/>
    </source>
</evidence>
<dbReference type="Proteomes" id="UP000605846">
    <property type="component" value="Unassembled WGS sequence"/>
</dbReference>
<dbReference type="InterPro" id="IPR035522">
    <property type="entry name" value="Sho1_SH3"/>
</dbReference>
<keyword evidence="12 20" id="KW-0689">Ribosomal protein</keyword>
<keyword evidence="5 17" id="KW-0728">SH3 domain</keyword>
<evidence type="ECO:0000256" key="16">
    <source>
        <dbReference type="ARBA" id="ARBA00023274"/>
    </source>
</evidence>
<evidence type="ECO:0000259" key="19">
    <source>
        <dbReference type="PROSITE" id="PS50002"/>
    </source>
</evidence>
<organism evidence="20 21">
    <name type="scientific">Apophysomyces ossiformis</name>
    <dbReference type="NCBI Taxonomy" id="679940"/>
    <lineage>
        <taxon>Eukaryota</taxon>
        <taxon>Fungi</taxon>
        <taxon>Fungi incertae sedis</taxon>
        <taxon>Mucoromycota</taxon>
        <taxon>Mucoromycotina</taxon>
        <taxon>Mucoromycetes</taxon>
        <taxon>Mucorales</taxon>
        <taxon>Mucorineae</taxon>
        <taxon>Mucoraceae</taxon>
        <taxon>Apophysomyces</taxon>
    </lineage>
</organism>
<comment type="cofactor">
    <cofactor evidence="1">
        <name>Zn(2+)</name>
        <dbReference type="ChEBI" id="CHEBI:29105"/>
    </cofactor>
</comment>
<feature type="transmembrane region" description="Helical" evidence="18">
    <location>
        <begin position="101"/>
        <end position="122"/>
    </location>
</feature>
<dbReference type="EMBL" id="JABAYA010000085">
    <property type="protein sequence ID" value="KAF7726046.1"/>
    <property type="molecule type" value="Genomic_DNA"/>
</dbReference>
<dbReference type="InterPro" id="IPR039744">
    <property type="entry name" value="RIbosomal_uS14_euk_arc"/>
</dbReference>
<dbReference type="Gene3D" id="4.10.830.10">
    <property type="entry name" value="30s Ribosomal Protein S14, Chain N"/>
    <property type="match status" value="1"/>
</dbReference>
<proteinExistence type="inferred from homology"/>
<protein>
    <submittedName>
        <fullName evidence="20">40S ribosomal protein S29</fullName>
    </submittedName>
</protein>
<dbReference type="SMART" id="SM00326">
    <property type="entry name" value="SH3"/>
    <property type="match status" value="1"/>
</dbReference>
<comment type="subcellular location">
    <subcellularLocation>
        <location evidence="2">Cell membrane</location>
        <topology evidence="2">Multi-pass membrane protein</topology>
    </subcellularLocation>
</comment>
<evidence type="ECO:0000256" key="14">
    <source>
        <dbReference type="ARBA" id="ARBA00023016"/>
    </source>
</evidence>
<sequence>MAHANVWNSRPRQYGKGSRQCRVCAHRAGLIRKYNLNICRQCFREYANDIGFHKIGWLILFVGAAVAGLTGISWWIIIYELFFVVGVFVALGIGTFRTYHLMILVLMAISIVYMTFLIPLLLNFSSPGAKAAAGGAVILIIMEFFWIFLLSTSEESRLHQWSYDINPSAIRRAPMIQRRFGGGGTVQPTETALPATPGTTGATGTDTFGAGASEKSGNFKNHSVALHSYQGNPDDPNELSFDKGETLEILNRSGNWWQAKKLDGSTGIVPRNYFSS</sequence>
<dbReference type="SUPFAM" id="SSF50044">
    <property type="entry name" value="SH3-domain"/>
    <property type="match status" value="1"/>
</dbReference>
<dbReference type="CDD" id="cd11855">
    <property type="entry name" value="SH3_Sho1p"/>
    <property type="match status" value="1"/>
</dbReference>
<dbReference type="Pfam" id="PF00018">
    <property type="entry name" value="SH3_1"/>
    <property type="match status" value="1"/>
</dbReference>
<comment type="similarity">
    <text evidence="3">Belongs to the universal ribosomal protein uS14 family.</text>
</comment>
<keyword evidence="16" id="KW-0687">Ribonucleoprotein</keyword>
<dbReference type="PROSITE" id="PS50002">
    <property type="entry name" value="SH3"/>
    <property type="match status" value="1"/>
</dbReference>
<feature type="transmembrane region" description="Helical" evidence="18">
    <location>
        <begin position="50"/>
        <end position="68"/>
    </location>
</feature>
<dbReference type="NCBIfam" id="NF004424">
    <property type="entry name" value="PRK05766.1"/>
    <property type="match status" value="1"/>
</dbReference>
<evidence type="ECO:0000256" key="9">
    <source>
        <dbReference type="ARBA" id="ARBA00022730"/>
    </source>
</evidence>
<dbReference type="Gene3D" id="2.30.30.40">
    <property type="entry name" value="SH3 Domains"/>
    <property type="match status" value="1"/>
</dbReference>
<keyword evidence="7 18" id="KW-0812">Transmembrane</keyword>